<comment type="caution">
    <text evidence="1">The sequence shown here is derived from an EMBL/GenBank/DDBJ whole genome shotgun (WGS) entry which is preliminary data.</text>
</comment>
<sequence>MPSHRHRMSSWIRHLSHRVLLETQLVLKRFKRRRNPKNARNLTSVTRVSSLTSLKHLRSPNSYGGGLGYSFKFSRKIKSLLKDKILKLVNTTSFEIVLKGYDHRVWGDDIISVNANEVRYVYLKDLQSCSRLGTMYKTIDGKRTPTTIFLYVEQLRRCHNIFFRYSRVDGMFYAEEGINVSSAA</sequence>
<dbReference type="Proteomes" id="UP001162992">
    <property type="component" value="Chromosome 6"/>
</dbReference>
<reference evidence="2" key="1">
    <citation type="journal article" date="2024" name="Proc. Natl. Acad. Sci. U.S.A.">
        <title>Extraordinary preservation of gene collinearity over three hundred million years revealed in homosporous lycophytes.</title>
        <authorList>
            <person name="Li C."/>
            <person name="Wickell D."/>
            <person name="Kuo L.Y."/>
            <person name="Chen X."/>
            <person name="Nie B."/>
            <person name="Liao X."/>
            <person name="Peng D."/>
            <person name="Ji J."/>
            <person name="Jenkins J."/>
            <person name="Williams M."/>
            <person name="Shu S."/>
            <person name="Plott C."/>
            <person name="Barry K."/>
            <person name="Rajasekar S."/>
            <person name="Grimwood J."/>
            <person name="Han X."/>
            <person name="Sun S."/>
            <person name="Hou Z."/>
            <person name="He W."/>
            <person name="Dai G."/>
            <person name="Sun C."/>
            <person name="Schmutz J."/>
            <person name="Leebens-Mack J.H."/>
            <person name="Li F.W."/>
            <person name="Wang L."/>
        </authorList>
    </citation>
    <scope>NUCLEOTIDE SEQUENCE [LARGE SCALE GENOMIC DNA]</scope>
    <source>
        <strain evidence="2">cv. PW_Plant_1</strain>
    </source>
</reference>
<organism evidence="1 2">
    <name type="scientific">Diphasiastrum complanatum</name>
    <name type="common">Issler's clubmoss</name>
    <name type="synonym">Lycopodium complanatum</name>
    <dbReference type="NCBI Taxonomy" id="34168"/>
    <lineage>
        <taxon>Eukaryota</taxon>
        <taxon>Viridiplantae</taxon>
        <taxon>Streptophyta</taxon>
        <taxon>Embryophyta</taxon>
        <taxon>Tracheophyta</taxon>
        <taxon>Lycopodiopsida</taxon>
        <taxon>Lycopodiales</taxon>
        <taxon>Lycopodiaceae</taxon>
        <taxon>Lycopodioideae</taxon>
        <taxon>Diphasiastrum</taxon>
    </lineage>
</organism>
<keyword evidence="2" id="KW-1185">Reference proteome</keyword>
<accession>A0ACC2DEY0</accession>
<name>A0ACC2DEY0_DIPCM</name>
<proteinExistence type="predicted"/>
<evidence type="ECO:0000313" key="1">
    <source>
        <dbReference type="EMBL" id="KAJ7552730.1"/>
    </source>
</evidence>
<gene>
    <name evidence="1" type="ORF">O6H91_06G067500</name>
</gene>
<evidence type="ECO:0000313" key="2">
    <source>
        <dbReference type="Proteomes" id="UP001162992"/>
    </source>
</evidence>
<dbReference type="EMBL" id="CM055097">
    <property type="protein sequence ID" value="KAJ7552730.1"/>
    <property type="molecule type" value="Genomic_DNA"/>
</dbReference>
<protein>
    <submittedName>
        <fullName evidence="1">Uncharacterized protein</fullName>
    </submittedName>
</protein>